<proteinExistence type="inferred from homology"/>
<organism evidence="7 8">
    <name type="scientific">Nostocoides veronense</name>
    <dbReference type="NCBI Taxonomy" id="330836"/>
    <lineage>
        <taxon>Bacteria</taxon>
        <taxon>Bacillati</taxon>
        <taxon>Actinomycetota</taxon>
        <taxon>Actinomycetes</taxon>
        <taxon>Micrococcales</taxon>
        <taxon>Intrasporangiaceae</taxon>
        <taxon>Nostocoides</taxon>
    </lineage>
</organism>
<dbReference type="InterPro" id="IPR037004">
    <property type="entry name" value="Exonuc_VII_ssu_sf"/>
</dbReference>
<dbReference type="NCBIfam" id="NF002139">
    <property type="entry name" value="PRK00977.1-3"/>
    <property type="match status" value="1"/>
</dbReference>
<accession>A0ABP4YE08</accession>
<sequence length="71" mass="7866">MATETEFPEIADLSYEQARDELVDVVARLEGGQVGLEDSMTQWRRGEALAAHCRAWLDQAEAALAEQSAEE</sequence>
<evidence type="ECO:0000256" key="1">
    <source>
        <dbReference type="ARBA" id="ARBA00009998"/>
    </source>
</evidence>
<evidence type="ECO:0000256" key="6">
    <source>
        <dbReference type="NCBIfam" id="TIGR01280"/>
    </source>
</evidence>
<reference evidence="8" key="1">
    <citation type="journal article" date="2019" name="Int. J. Syst. Evol. Microbiol.">
        <title>The Global Catalogue of Microorganisms (GCM) 10K type strain sequencing project: providing services to taxonomists for standard genome sequencing and annotation.</title>
        <authorList>
            <consortium name="The Broad Institute Genomics Platform"/>
            <consortium name="The Broad Institute Genome Sequencing Center for Infectious Disease"/>
            <person name="Wu L."/>
            <person name="Ma J."/>
        </authorList>
    </citation>
    <scope>NUCLEOTIDE SEQUENCE [LARGE SCALE GENOMIC DNA]</scope>
    <source>
        <strain evidence="8">JCM 15592</strain>
    </source>
</reference>
<dbReference type="PANTHER" id="PTHR34137:SF1">
    <property type="entry name" value="EXODEOXYRIBONUCLEASE 7 SMALL SUBUNIT"/>
    <property type="match status" value="1"/>
</dbReference>
<dbReference type="Proteomes" id="UP001499938">
    <property type="component" value="Unassembled WGS sequence"/>
</dbReference>
<dbReference type="SUPFAM" id="SSF116842">
    <property type="entry name" value="XseB-like"/>
    <property type="match status" value="1"/>
</dbReference>
<dbReference type="Pfam" id="PF02609">
    <property type="entry name" value="Exonuc_VII_S"/>
    <property type="match status" value="1"/>
</dbReference>
<evidence type="ECO:0000256" key="2">
    <source>
        <dbReference type="ARBA" id="ARBA00022490"/>
    </source>
</evidence>
<keyword evidence="4" id="KW-0378">Hydrolase</keyword>
<evidence type="ECO:0000256" key="3">
    <source>
        <dbReference type="ARBA" id="ARBA00022722"/>
    </source>
</evidence>
<protein>
    <recommendedName>
        <fullName evidence="6">Exodeoxyribonuclease VII small subunit</fullName>
        <ecNumber evidence="6">3.1.11.6</ecNumber>
    </recommendedName>
</protein>
<dbReference type="EMBL" id="BAAAPO010000053">
    <property type="protein sequence ID" value="GAA1806690.1"/>
    <property type="molecule type" value="Genomic_DNA"/>
</dbReference>
<evidence type="ECO:0000256" key="4">
    <source>
        <dbReference type="ARBA" id="ARBA00022801"/>
    </source>
</evidence>
<dbReference type="EC" id="3.1.11.6" evidence="6"/>
<comment type="caution">
    <text evidence="7">The sequence shown here is derived from an EMBL/GenBank/DDBJ whole genome shotgun (WGS) entry which is preliminary data.</text>
</comment>
<dbReference type="RefSeq" id="WP_344088052.1">
    <property type="nucleotide sequence ID" value="NZ_BAAAPO010000053.1"/>
</dbReference>
<keyword evidence="8" id="KW-1185">Reference proteome</keyword>
<dbReference type="PANTHER" id="PTHR34137">
    <property type="entry name" value="EXODEOXYRIBONUCLEASE 7 SMALL SUBUNIT"/>
    <property type="match status" value="1"/>
</dbReference>
<evidence type="ECO:0000313" key="7">
    <source>
        <dbReference type="EMBL" id="GAA1806690.1"/>
    </source>
</evidence>
<gene>
    <name evidence="7" type="ORF">GCM10009811_32780</name>
</gene>
<keyword evidence="3" id="KW-0540">Nuclease</keyword>
<evidence type="ECO:0000256" key="5">
    <source>
        <dbReference type="ARBA" id="ARBA00022839"/>
    </source>
</evidence>
<name>A0ABP4YE08_9MICO</name>
<keyword evidence="2" id="KW-0963">Cytoplasm</keyword>
<keyword evidence="5" id="KW-0269">Exonuclease</keyword>
<comment type="similarity">
    <text evidence="1">Belongs to the XseB family.</text>
</comment>
<dbReference type="Gene3D" id="1.10.287.1040">
    <property type="entry name" value="Exonuclease VII, small subunit"/>
    <property type="match status" value="1"/>
</dbReference>
<dbReference type="InterPro" id="IPR003761">
    <property type="entry name" value="Exonuc_VII_S"/>
</dbReference>
<evidence type="ECO:0000313" key="8">
    <source>
        <dbReference type="Proteomes" id="UP001499938"/>
    </source>
</evidence>
<dbReference type="NCBIfam" id="TIGR01280">
    <property type="entry name" value="xseB"/>
    <property type="match status" value="1"/>
</dbReference>